<evidence type="ECO:0000256" key="9">
    <source>
        <dbReference type="ARBA" id="ARBA00034344"/>
    </source>
</evidence>
<keyword evidence="6" id="KW-0574">Periplasm</keyword>
<dbReference type="PANTHER" id="PTHR30036:SF2">
    <property type="entry name" value="D-GALACTOSE_METHYL-GALACTOSIDE BINDING PERIPLASMIC PROTEIN MGLB"/>
    <property type="match status" value="1"/>
</dbReference>
<dbReference type="Pfam" id="PF13407">
    <property type="entry name" value="Peripla_BP_4"/>
    <property type="match status" value="1"/>
</dbReference>
<dbReference type="KEGG" id="ccb:Clocel_0924"/>
<name>D9ST76_CLOC7</name>
<keyword evidence="12" id="KW-1185">Reference proteome</keyword>
<dbReference type="SUPFAM" id="SSF53822">
    <property type="entry name" value="Periplasmic binding protein-like I"/>
    <property type="match status" value="1"/>
</dbReference>
<evidence type="ECO:0000256" key="4">
    <source>
        <dbReference type="ARBA" id="ARBA00022723"/>
    </source>
</evidence>
<dbReference type="InterPro" id="IPR028082">
    <property type="entry name" value="Peripla_BP_I"/>
</dbReference>
<gene>
    <name evidence="11" type="ordered locus">Clocel_0924</name>
</gene>
<comment type="subunit">
    <text evidence="8">The ABC transporter complex is composed of one ATP-binding protein (MglA), two transmembrane proteins (MglC) and a solute-binding protein (MglB).</text>
</comment>
<dbReference type="Proteomes" id="UP000002730">
    <property type="component" value="Chromosome"/>
</dbReference>
<accession>D9ST76</accession>
<comment type="subcellular location">
    <subcellularLocation>
        <location evidence="1">Cell envelope</location>
    </subcellularLocation>
</comment>
<proteinExistence type="predicted"/>
<evidence type="ECO:0000313" key="11">
    <source>
        <dbReference type="EMBL" id="ADL50692.1"/>
    </source>
</evidence>
<dbReference type="CDD" id="cd01539">
    <property type="entry name" value="PBP1_GGBP"/>
    <property type="match status" value="1"/>
</dbReference>
<dbReference type="GO" id="GO:0030246">
    <property type="term" value="F:carbohydrate binding"/>
    <property type="evidence" value="ECO:0007669"/>
    <property type="project" value="InterPro"/>
</dbReference>
<dbReference type="eggNOG" id="COG1879">
    <property type="taxonomic scope" value="Bacteria"/>
</dbReference>
<dbReference type="InterPro" id="IPR044085">
    <property type="entry name" value="MglB-like_PBP1"/>
</dbReference>
<feature type="domain" description="Periplasmic binding protein" evidence="10">
    <location>
        <begin position="43"/>
        <end position="325"/>
    </location>
</feature>
<keyword evidence="5" id="KW-0732">Signal</keyword>
<keyword evidence="3" id="KW-0762">Sugar transport</keyword>
<dbReference type="PANTHER" id="PTHR30036">
    <property type="entry name" value="D-XYLOSE-BINDING PERIPLASMIC PROTEIN"/>
    <property type="match status" value="1"/>
</dbReference>
<keyword evidence="7" id="KW-0106">Calcium</keyword>
<dbReference type="RefSeq" id="WP_010076463.1">
    <property type="nucleotide sequence ID" value="NC_014393.1"/>
</dbReference>
<organism evidence="11 12">
    <name type="scientific">Clostridium cellulovorans (strain ATCC 35296 / DSM 3052 / OCM 3 / 743B)</name>
    <dbReference type="NCBI Taxonomy" id="573061"/>
    <lineage>
        <taxon>Bacteria</taxon>
        <taxon>Bacillati</taxon>
        <taxon>Bacillota</taxon>
        <taxon>Clostridia</taxon>
        <taxon>Eubacteriales</taxon>
        <taxon>Clostridiaceae</taxon>
        <taxon>Clostridium</taxon>
    </lineage>
</organism>
<dbReference type="GO" id="GO:0030288">
    <property type="term" value="C:outer membrane-bounded periplasmic space"/>
    <property type="evidence" value="ECO:0007669"/>
    <property type="project" value="TreeGrafter"/>
</dbReference>
<dbReference type="PROSITE" id="PS51257">
    <property type="entry name" value="PROKAR_LIPOPROTEIN"/>
    <property type="match status" value="1"/>
</dbReference>
<evidence type="ECO:0000313" key="12">
    <source>
        <dbReference type="Proteomes" id="UP000002730"/>
    </source>
</evidence>
<dbReference type="InterPro" id="IPR025997">
    <property type="entry name" value="SBP_2_dom"/>
</dbReference>
<keyword evidence="4" id="KW-0479">Metal-binding</keyword>
<dbReference type="GO" id="GO:0046872">
    <property type="term" value="F:metal ion binding"/>
    <property type="evidence" value="ECO:0007669"/>
    <property type="project" value="UniProtKB-KW"/>
</dbReference>
<protein>
    <recommendedName>
        <fullName evidence="9">D-galactose/methyl-galactoside binding periplasmic protein MglB</fullName>
    </recommendedName>
</protein>
<evidence type="ECO:0000259" key="10">
    <source>
        <dbReference type="Pfam" id="PF13407"/>
    </source>
</evidence>
<dbReference type="EMBL" id="CP002160">
    <property type="protein sequence ID" value="ADL50692.1"/>
    <property type="molecule type" value="Genomic_DNA"/>
</dbReference>
<evidence type="ECO:0000256" key="3">
    <source>
        <dbReference type="ARBA" id="ARBA00022597"/>
    </source>
</evidence>
<evidence type="ECO:0000256" key="2">
    <source>
        <dbReference type="ARBA" id="ARBA00022448"/>
    </source>
</evidence>
<sequence>MNLLKRTLTLTITLIFIIVTLTSCGLKTIKVSSNVSTKNPIKVGILLYSFEEMYLSLLKKSLEDIEKENTDKVEFTFFDGKANSAIQYQLMDEMINKNFDLIFLNIFESKQEILEDIIYRAKQKNIALILFLSTIPNLDIMKSYSKIAIIAAALKDPPVLEGQIIVDEWKTNKKIMDKNGDNILQYVMLKGKKDSTLSDTRTKYSLETIKNAGIQTDELSTVVCNWNRETAKDAITSLFLRYGPKIEAIIANNDTLAIGAIEGLQKYGYNKGNKSKTIPVVGIDALPEAQELIKKGFMLGSVFHNPRILADTIYTVGMNLVNEKKITEGTNYKLDSSGIIISAPFEEYTLKSIPKTD</sequence>
<evidence type="ECO:0000256" key="1">
    <source>
        <dbReference type="ARBA" id="ARBA00004196"/>
    </source>
</evidence>
<dbReference type="AlphaFoldDB" id="D9ST76"/>
<evidence type="ECO:0000256" key="7">
    <source>
        <dbReference type="ARBA" id="ARBA00022837"/>
    </source>
</evidence>
<evidence type="ECO:0000256" key="6">
    <source>
        <dbReference type="ARBA" id="ARBA00022764"/>
    </source>
</evidence>
<dbReference type="OrthoDB" id="9769193at2"/>
<evidence type="ECO:0000256" key="8">
    <source>
        <dbReference type="ARBA" id="ARBA00034323"/>
    </source>
</evidence>
<dbReference type="HOGENOM" id="CLU_037628_3_1_9"/>
<evidence type="ECO:0000256" key="5">
    <source>
        <dbReference type="ARBA" id="ARBA00022729"/>
    </source>
</evidence>
<keyword evidence="2" id="KW-0813">Transport</keyword>
<dbReference type="InterPro" id="IPR050555">
    <property type="entry name" value="Bact_Solute-Bind_Prot2"/>
</dbReference>
<dbReference type="STRING" id="573061.Clocel_0924"/>
<dbReference type="Gene3D" id="3.40.50.2300">
    <property type="match status" value="2"/>
</dbReference>
<reference evidence="11 12" key="1">
    <citation type="submission" date="2010-08" db="EMBL/GenBank/DDBJ databases">
        <title>Complete sequence of Clostridium cellulovorans 743B.</title>
        <authorList>
            <consortium name="US DOE Joint Genome Institute"/>
            <person name="Lucas S."/>
            <person name="Copeland A."/>
            <person name="Lapidus A."/>
            <person name="Cheng J.-F."/>
            <person name="Bruce D."/>
            <person name="Goodwin L."/>
            <person name="Pitluck S."/>
            <person name="Chertkov O."/>
            <person name="Detter J.C."/>
            <person name="Han C."/>
            <person name="Tapia R."/>
            <person name="Land M."/>
            <person name="Hauser L."/>
            <person name="Chang Y.-J."/>
            <person name="Jeffries C."/>
            <person name="Kyrpides N."/>
            <person name="Ivanova N."/>
            <person name="Mikhailova N."/>
            <person name="Hemme C.L."/>
            <person name="Woyke T."/>
        </authorList>
    </citation>
    <scope>NUCLEOTIDE SEQUENCE [LARGE SCALE GENOMIC DNA]</scope>
    <source>
        <strain evidence="12">ATCC 35296 / DSM 3052 / OCM 3 / 743B</strain>
    </source>
</reference>